<sequence>MPPIAGHNLLIIGGSSGIGAAVAQLAAAEGLNVFIASSNPSRVEAATKKIQAAVPDARIQGFVCDVNHDDAESSLEQLLADVLRACGGQPLDHVVYTAAVADARPVSEVTARYLRESVQFSYVVPFLLAKLAPRYIRQHYASSLTFTGGRLGERPARGMAVVSARGGSLLGTTRGLALDLAPVRVNLVSPGATDTEMLSGMGEEVARRARMVAGTSLLGKIGAPEEVAEAYLYLMRDTNSTGSCVSTNGGVLIQ</sequence>
<dbReference type="Proteomes" id="UP001497680">
    <property type="component" value="Unassembled WGS sequence"/>
</dbReference>
<protein>
    <submittedName>
        <fullName evidence="1">Short chain dehydrogenase/ reductase</fullName>
    </submittedName>
</protein>
<comment type="caution">
    <text evidence="1">The sequence shown here is derived from an EMBL/GenBank/DDBJ whole genome shotgun (WGS) entry which is preliminary data.</text>
</comment>
<reference evidence="1 2" key="1">
    <citation type="journal article" date="2022" name="New Phytol.">
        <title>Ecological generalism drives hyperdiversity of secondary metabolite gene clusters in xylarialean endophytes.</title>
        <authorList>
            <person name="Franco M.E.E."/>
            <person name="Wisecaver J.H."/>
            <person name="Arnold A.E."/>
            <person name="Ju Y.M."/>
            <person name="Slot J.C."/>
            <person name="Ahrendt S."/>
            <person name="Moore L.P."/>
            <person name="Eastman K.E."/>
            <person name="Scott K."/>
            <person name="Konkel Z."/>
            <person name="Mondo S.J."/>
            <person name="Kuo A."/>
            <person name="Hayes R.D."/>
            <person name="Haridas S."/>
            <person name="Andreopoulos B."/>
            <person name="Riley R."/>
            <person name="LaButti K."/>
            <person name="Pangilinan J."/>
            <person name="Lipzen A."/>
            <person name="Amirebrahimi M."/>
            <person name="Yan J."/>
            <person name="Adam C."/>
            <person name="Keymanesh K."/>
            <person name="Ng V."/>
            <person name="Louie K."/>
            <person name="Northen T."/>
            <person name="Drula E."/>
            <person name="Henrissat B."/>
            <person name="Hsieh H.M."/>
            <person name="Youens-Clark K."/>
            <person name="Lutzoni F."/>
            <person name="Miadlikowska J."/>
            <person name="Eastwood D.C."/>
            <person name="Hamelin R.C."/>
            <person name="Grigoriev I.V."/>
            <person name="U'Ren J.M."/>
        </authorList>
    </citation>
    <scope>NUCLEOTIDE SEQUENCE [LARGE SCALE GENOMIC DNA]</scope>
    <source>
        <strain evidence="1 2">ER1909</strain>
    </source>
</reference>
<evidence type="ECO:0000313" key="1">
    <source>
        <dbReference type="EMBL" id="KAI6083696.1"/>
    </source>
</evidence>
<dbReference type="EMBL" id="MU394348">
    <property type="protein sequence ID" value="KAI6083696.1"/>
    <property type="molecule type" value="Genomic_DNA"/>
</dbReference>
<organism evidence="1 2">
    <name type="scientific">Hypoxylon rubiginosum</name>
    <dbReference type="NCBI Taxonomy" id="110542"/>
    <lineage>
        <taxon>Eukaryota</taxon>
        <taxon>Fungi</taxon>
        <taxon>Dikarya</taxon>
        <taxon>Ascomycota</taxon>
        <taxon>Pezizomycotina</taxon>
        <taxon>Sordariomycetes</taxon>
        <taxon>Xylariomycetidae</taxon>
        <taxon>Xylariales</taxon>
        <taxon>Hypoxylaceae</taxon>
        <taxon>Hypoxylon</taxon>
    </lineage>
</organism>
<accession>A0ACC0CTD9</accession>
<gene>
    <name evidence="1" type="ORF">F4821DRAFT_244325</name>
</gene>
<name>A0ACC0CTD9_9PEZI</name>
<keyword evidence="2" id="KW-1185">Reference proteome</keyword>
<evidence type="ECO:0000313" key="2">
    <source>
        <dbReference type="Proteomes" id="UP001497680"/>
    </source>
</evidence>
<proteinExistence type="predicted"/>